<feature type="transmembrane region" description="Helical" evidence="6">
    <location>
        <begin position="73"/>
        <end position="92"/>
    </location>
</feature>
<dbReference type="InterPro" id="IPR013525">
    <property type="entry name" value="ABC2_TM"/>
</dbReference>
<keyword evidence="4 6" id="KW-0472">Membrane</keyword>
<keyword evidence="6" id="KW-0813">Transport</keyword>
<feature type="domain" description="ABC transmembrane type-2" evidence="7">
    <location>
        <begin position="38"/>
        <end position="268"/>
    </location>
</feature>
<evidence type="ECO:0000259" key="7">
    <source>
        <dbReference type="PROSITE" id="PS51012"/>
    </source>
</evidence>
<comment type="subcellular location">
    <subcellularLocation>
        <location evidence="6">Cell membrane</location>
        <topology evidence="6">Multi-pass membrane protein</topology>
    </subcellularLocation>
    <subcellularLocation>
        <location evidence="1">Membrane</location>
        <topology evidence="1">Multi-pass membrane protein</topology>
    </subcellularLocation>
</comment>
<dbReference type="PANTHER" id="PTHR43229:SF2">
    <property type="entry name" value="NODULATION PROTEIN J"/>
    <property type="match status" value="1"/>
</dbReference>
<dbReference type="PANTHER" id="PTHR43229">
    <property type="entry name" value="NODULATION PROTEIN J"/>
    <property type="match status" value="1"/>
</dbReference>
<dbReference type="RefSeq" id="WP_259621766.1">
    <property type="nucleotide sequence ID" value="NZ_JANYMP010000002.1"/>
</dbReference>
<sequence>MVETTIPSRSTGVVLSPVRATLIGVEKHWTWYRRNWRATAISSFLQPVLFLVAMGFGFGSQVQPGEATGGQTYLVYLAPALVVVTAVQNATWESTYAVLSAFIWQKSYWGAVVTPVTPAQIFSSQLTWIAFRLVSSAAVFLLVAAALGAVSGPGVVLALPFAVLAGLAFAAPVVAFSATRETAEGFSGLFRFVVIPMTLFTGAFFPISQLPEWLRPIAWVTPVWHGVELARGATFGTLRLLPALGHVGYLVAMVAVGVVLGRRYYQRRLAV</sequence>
<dbReference type="GO" id="GO:0046677">
    <property type="term" value="P:response to antibiotic"/>
    <property type="evidence" value="ECO:0007669"/>
    <property type="project" value="UniProtKB-KW"/>
</dbReference>
<organism evidence="8 9">
    <name type="scientific">Umezawaea endophytica</name>
    <dbReference type="NCBI Taxonomy" id="1654476"/>
    <lineage>
        <taxon>Bacteria</taxon>
        <taxon>Bacillati</taxon>
        <taxon>Actinomycetota</taxon>
        <taxon>Actinomycetes</taxon>
        <taxon>Pseudonocardiales</taxon>
        <taxon>Pseudonocardiaceae</taxon>
        <taxon>Umezawaea</taxon>
    </lineage>
</organism>
<feature type="transmembrane region" description="Helical" evidence="6">
    <location>
        <begin position="36"/>
        <end position="58"/>
    </location>
</feature>
<keyword evidence="2 6" id="KW-0812">Transmembrane</keyword>
<protein>
    <recommendedName>
        <fullName evidence="6">Transport permease protein</fullName>
    </recommendedName>
</protein>
<evidence type="ECO:0000256" key="3">
    <source>
        <dbReference type="ARBA" id="ARBA00022989"/>
    </source>
</evidence>
<feature type="transmembrane region" description="Helical" evidence="6">
    <location>
        <begin position="156"/>
        <end position="176"/>
    </location>
</feature>
<evidence type="ECO:0000256" key="1">
    <source>
        <dbReference type="ARBA" id="ARBA00004141"/>
    </source>
</evidence>
<keyword evidence="9" id="KW-1185">Reference proteome</keyword>
<keyword evidence="6" id="KW-1003">Cell membrane</keyword>
<proteinExistence type="inferred from homology"/>
<feature type="transmembrane region" description="Helical" evidence="6">
    <location>
        <begin position="247"/>
        <end position="265"/>
    </location>
</feature>
<evidence type="ECO:0000313" key="8">
    <source>
        <dbReference type="EMBL" id="MCS7476258.1"/>
    </source>
</evidence>
<evidence type="ECO:0000256" key="5">
    <source>
        <dbReference type="ARBA" id="ARBA00023251"/>
    </source>
</evidence>
<dbReference type="PIRSF" id="PIRSF006648">
    <property type="entry name" value="DrrB"/>
    <property type="match status" value="1"/>
</dbReference>
<dbReference type="PROSITE" id="PS51012">
    <property type="entry name" value="ABC_TM2"/>
    <property type="match status" value="1"/>
</dbReference>
<dbReference type="InterPro" id="IPR051784">
    <property type="entry name" value="Nod_factor_ABC_transporter"/>
</dbReference>
<gene>
    <name evidence="8" type="ORF">NZH93_05290</name>
</gene>
<dbReference type="EMBL" id="JANYMP010000002">
    <property type="protein sequence ID" value="MCS7476258.1"/>
    <property type="molecule type" value="Genomic_DNA"/>
</dbReference>
<keyword evidence="5" id="KW-0046">Antibiotic resistance</keyword>
<feature type="transmembrane region" description="Helical" evidence="6">
    <location>
        <begin position="188"/>
        <end position="207"/>
    </location>
</feature>
<evidence type="ECO:0000313" key="9">
    <source>
        <dbReference type="Proteomes" id="UP001141259"/>
    </source>
</evidence>
<comment type="caution">
    <text evidence="8">The sequence shown here is derived from an EMBL/GenBank/DDBJ whole genome shotgun (WGS) entry which is preliminary data.</text>
</comment>
<feature type="transmembrane region" description="Helical" evidence="6">
    <location>
        <begin position="129"/>
        <end position="150"/>
    </location>
</feature>
<comment type="similarity">
    <text evidence="6">Belongs to the ABC-2 integral membrane protein family.</text>
</comment>
<dbReference type="GO" id="GO:0043190">
    <property type="term" value="C:ATP-binding cassette (ABC) transporter complex"/>
    <property type="evidence" value="ECO:0007669"/>
    <property type="project" value="InterPro"/>
</dbReference>
<dbReference type="Pfam" id="PF01061">
    <property type="entry name" value="ABC2_membrane"/>
    <property type="match status" value="1"/>
</dbReference>
<evidence type="ECO:0000256" key="4">
    <source>
        <dbReference type="ARBA" id="ARBA00023136"/>
    </source>
</evidence>
<accession>A0A9X2VJH6</accession>
<dbReference type="InterPro" id="IPR000412">
    <property type="entry name" value="ABC_2_transport"/>
</dbReference>
<dbReference type="AlphaFoldDB" id="A0A9X2VJH6"/>
<name>A0A9X2VJH6_9PSEU</name>
<dbReference type="InterPro" id="IPR047817">
    <property type="entry name" value="ABC2_TM_bact-type"/>
</dbReference>
<dbReference type="Proteomes" id="UP001141259">
    <property type="component" value="Unassembled WGS sequence"/>
</dbReference>
<keyword evidence="3 6" id="KW-1133">Transmembrane helix</keyword>
<evidence type="ECO:0000256" key="6">
    <source>
        <dbReference type="RuleBase" id="RU361157"/>
    </source>
</evidence>
<reference evidence="8" key="1">
    <citation type="submission" date="2022-08" db="EMBL/GenBank/DDBJ databases">
        <authorList>
            <person name="Tistechok S."/>
            <person name="Samborskyy M."/>
            <person name="Roman I."/>
        </authorList>
    </citation>
    <scope>NUCLEOTIDE SEQUENCE</scope>
    <source>
        <strain evidence="8">DSM 103496</strain>
    </source>
</reference>
<dbReference type="GO" id="GO:0140359">
    <property type="term" value="F:ABC-type transporter activity"/>
    <property type="evidence" value="ECO:0007669"/>
    <property type="project" value="InterPro"/>
</dbReference>
<evidence type="ECO:0000256" key="2">
    <source>
        <dbReference type="ARBA" id="ARBA00022692"/>
    </source>
</evidence>
<dbReference type="PRINTS" id="PR00164">
    <property type="entry name" value="ABC2TRNSPORT"/>
</dbReference>